<dbReference type="PROSITE" id="PS00041">
    <property type="entry name" value="HTH_ARAC_FAMILY_1"/>
    <property type="match status" value="1"/>
</dbReference>
<proteinExistence type="predicted"/>
<evidence type="ECO:0000313" key="6">
    <source>
        <dbReference type="Proteomes" id="UP000182932"/>
    </source>
</evidence>
<dbReference type="RefSeq" id="WP_074838304.1">
    <property type="nucleotide sequence ID" value="NZ_FNYY01000018.1"/>
</dbReference>
<dbReference type="InterPro" id="IPR032783">
    <property type="entry name" value="AraC_lig"/>
</dbReference>
<dbReference type="InterPro" id="IPR009057">
    <property type="entry name" value="Homeodomain-like_sf"/>
</dbReference>
<keyword evidence="1" id="KW-0805">Transcription regulation</keyword>
<evidence type="ECO:0000256" key="2">
    <source>
        <dbReference type="ARBA" id="ARBA00023125"/>
    </source>
</evidence>
<dbReference type="GeneID" id="80820132"/>
<dbReference type="Gene3D" id="1.10.10.60">
    <property type="entry name" value="Homeodomain-like"/>
    <property type="match status" value="2"/>
</dbReference>
<evidence type="ECO:0000259" key="4">
    <source>
        <dbReference type="PROSITE" id="PS01124"/>
    </source>
</evidence>
<evidence type="ECO:0000313" key="5">
    <source>
        <dbReference type="EMBL" id="SEK00823.1"/>
    </source>
</evidence>
<evidence type="ECO:0000256" key="3">
    <source>
        <dbReference type="ARBA" id="ARBA00023163"/>
    </source>
</evidence>
<keyword evidence="3" id="KW-0804">Transcription</keyword>
<evidence type="ECO:0000256" key="1">
    <source>
        <dbReference type="ARBA" id="ARBA00023015"/>
    </source>
</evidence>
<protein>
    <submittedName>
        <fullName evidence="5">Transcriptional regulator, AraC family</fullName>
    </submittedName>
</protein>
<dbReference type="PANTHER" id="PTHR46796">
    <property type="entry name" value="HTH-TYPE TRANSCRIPTIONAL ACTIVATOR RHAS-RELATED"/>
    <property type="match status" value="1"/>
</dbReference>
<dbReference type="Proteomes" id="UP000182932">
    <property type="component" value="Unassembled WGS sequence"/>
</dbReference>
<gene>
    <name evidence="5" type="ORF">SAMN04487940_11820</name>
</gene>
<comment type="caution">
    <text evidence="5">The sequence shown here is derived from an EMBL/GenBank/DDBJ whole genome shotgun (WGS) entry which is preliminary data.</text>
</comment>
<name>A0A975WDF4_9RHOB</name>
<dbReference type="Pfam" id="PF12833">
    <property type="entry name" value="HTH_18"/>
    <property type="match status" value="1"/>
</dbReference>
<dbReference type="GO" id="GO:0043565">
    <property type="term" value="F:sequence-specific DNA binding"/>
    <property type="evidence" value="ECO:0007669"/>
    <property type="project" value="InterPro"/>
</dbReference>
<feature type="domain" description="HTH araC/xylS-type" evidence="4">
    <location>
        <begin position="147"/>
        <end position="244"/>
    </location>
</feature>
<dbReference type="InterPro" id="IPR018060">
    <property type="entry name" value="HTH_AraC"/>
</dbReference>
<dbReference type="PRINTS" id="PR00032">
    <property type="entry name" value="HTHARAC"/>
</dbReference>
<accession>A0A975WDF4</accession>
<dbReference type="InterPro" id="IPR020449">
    <property type="entry name" value="Tscrpt_reg_AraC-type_HTH"/>
</dbReference>
<dbReference type="EMBL" id="FNYY01000018">
    <property type="protein sequence ID" value="SEK00823.1"/>
    <property type="molecule type" value="Genomic_DNA"/>
</dbReference>
<dbReference type="InterPro" id="IPR018062">
    <property type="entry name" value="HTH_AraC-typ_CS"/>
</dbReference>
<dbReference type="AlphaFoldDB" id="A0A975WDF4"/>
<organism evidence="5 6">
    <name type="scientific">Marinovum algicola</name>
    <dbReference type="NCBI Taxonomy" id="42444"/>
    <lineage>
        <taxon>Bacteria</taxon>
        <taxon>Pseudomonadati</taxon>
        <taxon>Pseudomonadota</taxon>
        <taxon>Alphaproteobacteria</taxon>
        <taxon>Rhodobacterales</taxon>
        <taxon>Roseobacteraceae</taxon>
        <taxon>Marinovum</taxon>
    </lineage>
</organism>
<keyword evidence="6" id="KW-1185">Reference proteome</keyword>
<reference evidence="5 6" key="1">
    <citation type="submission" date="2016-10" db="EMBL/GenBank/DDBJ databases">
        <authorList>
            <person name="Varghese N."/>
            <person name="Submissions S."/>
        </authorList>
    </citation>
    <scope>NUCLEOTIDE SEQUENCE [LARGE SCALE GENOMIC DNA]</scope>
    <source>
        <strain evidence="5 6">FF3</strain>
    </source>
</reference>
<keyword evidence="2" id="KW-0238">DNA-binding</keyword>
<dbReference type="PROSITE" id="PS01124">
    <property type="entry name" value="HTH_ARAC_FAMILY_2"/>
    <property type="match status" value="1"/>
</dbReference>
<sequence length="247" mass="27224">MSRHDRLTTLISRFTLEVHPAPPEAATLVVLEDAQGRPCKALFQPRAAGFELGAARAVVAARVDWGGISNPLVSALPDRIEVDLTCDEETMALAMLMKAEMEMQRCGAASVMNRLGEVLVVRILRGQIEAGSTRPGVLAGLSDPRLSRAIVAIHDTPGRNWRNEDLAEIAGLSRSRFAEMFLTSVGEPPAAYLRRWRLTLARQDVDKGHRVDAIARRYGYGSAEGFTRAFRKQFGALPIELRHRQAE</sequence>
<dbReference type="GO" id="GO:0003700">
    <property type="term" value="F:DNA-binding transcription factor activity"/>
    <property type="evidence" value="ECO:0007669"/>
    <property type="project" value="InterPro"/>
</dbReference>
<dbReference type="Pfam" id="PF12852">
    <property type="entry name" value="Cupin_6"/>
    <property type="match status" value="1"/>
</dbReference>
<dbReference type="SMART" id="SM00342">
    <property type="entry name" value="HTH_ARAC"/>
    <property type="match status" value="1"/>
</dbReference>
<dbReference type="SUPFAM" id="SSF46689">
    <property type="entry name" value="Homeodomain-like"/>
    <property type="match status" value="2"/>
</dbReference>
<dbReference type="InterPro" id="IPR050204">
    <property type="entry name" value="AraC_XylS_family_regulators"/>
</dbReference>
<dbReference type="PANTHER" id="PTHR46796:SF7">
    <property type="entry name" value="ARAC FAMILY TRANSCRIPTIONAL REGULATOR"/>
    <property type="match status" value="1"/>
</dbReference>